<dbReference type="InterPro" id="IPR001926">
    <property type="entry name" value="TrpB-like_PALP"/>
</dbReference>
<evidence type="ECO:0000256" key="2">
    <source>
        <dbReference type="ARBA" id="ARBA00022898"/>
    </source>
</evidence>
<sequence>MNADAVDAPWKPDLDYSLDVDAVTGRFPAMADFRRKLGGTRLVEVPVPAGSARVLAKAEWENPCGSIKDRTAFALLCEVLADCDDPRGLHLVEYSGGNLAAPLSVLCGRLGVRLTLVLSEATPGDYVDELRSRGAAVDLVDREEGFLGVMERARELSGTGRLLYQHRSQANLWMHRISTGAEVVEQLGEAVPDRFVASVGTGGTLVGVLSALGERHPGVRGVVVTPSELPYGSDEPPNGRPKYAGSGGLGNGIRQPFVLGAVDRMDGYRTVSRPRAISLMRQCLDETGMRLGSSAAANWRTALDVAAELGEGATVVTVFPDAGSPSEWAEAGR</sequence>
<dbReference type="Proteomes" id="UP001500729">
    <property type="component" value="Unassembled WGS sequence"/>
</dbReference>
<reference evidence="5" key="1">
    <citation type="journal article" date="2019" name="Int. J. Syst. Evol. Microbiol.">
        <title>The Global Catalogue of Microorganisms (GCM) 10K type strain sequencing project: providing services to taxonomists for standard genome sequencing and annotation.</title>
        <authorList>
            <consortium name="The Broad Institute Genomics Platform"/>
            <consortium name="The Broad Institute Genome Sequencing Center for Infectious Disease"/>
            <person name="Wu L."/>
            <person name="Ma J."/>
        </authorList>
    </citation>
    <scope>NUCLEOTIDE SEQUENCE [LARGE SCALE GENOMIC DNA]</scope>
    <source>
        <strain evidence="5">JCM 10303</strain>
    </source>
</reference>
<accession>A0ABP3NAV4</accession>
<dbReference type="InterPro" id="IPR001216">
    <property type="entry name" value="P-phosphate_BS"/>
</dbReference>
<organism evidence="4 5">
    <name type="scientific">Saccharopolyspora erythraea</name>
    <name type="common">Streptomyces erythraeus</name>
    <dbReference type="NCBI Taxonomy" id="1836"/>
    <lineage>
        <taxon>Bacteria</taxon>
        <taxon>Bacillati</taxon>
        <taxon>Actinomycetota</taxon>
        <taxon>Actinomycetes</taxon>
        <taxon>Pseudonocardiales</taxon>
        <taxon>Pseudonocardiaceae</taxon>
        <taxon>Saccharopolyspora</taxon>
    </lineage>
</organism>
<keyword evidence="2" id="KW-0663">Pyridoxal phosphate</keyword>
<dbReference type="EMBL" id="BAAAGS010000031">
    <property type="protein sequence ID" value="GAA0540110.1"/>
    <property type="molecule type" value="Genomic_DNA"/>
</dbReference>
<keyword evidence="5" id="KW-1185">Reference proteome</keyword>
<evidence type="ECO:0000313" key="5">
    <source>
        <dbReference type="Proteomes" id="UP001500729"/>
    </source>
</evidence>
<name>A0ABP3NAV4_SACER</name>
<dbReference type="InterPro" id="IPR036052">
    <property type="entry name" value="TrpB-like_PALP_sf"/>
</dbReference>
<dbReference type="PANTHER" id="PTHR10314">
    <property type="entry name" value="CYSTATHIONINE BETA-SYNTHASE"/>
    <property type="match status" value="1"/>
</dbReference>
<dbReference type="PROSITE" id="PS00901">
    <property type="entry name" value="CYS_SYNTHASE"/>
    <property type="match status" value="1"/>
</dbReference>
<dbReference type="RefSeq" id="WP_157355934.1">
    <property type="nucleotide sequence ID" value="NZ_BAAAGS010000031.1"/>
</dbReference>
<comment type="caution">
    <text evidence="4">The sequence shown here is derived from an EMBL/GenBank/DDBJ whole genome shotgun (WGS) entry which is preliminary data.</text>
</comment>
<dbReference type="Gene3D" id="3.40.50.1100">
    <property type="match status" value="2"/>
</dbReference>
<evidence type="ECO:0000259" key="3">
    <source>
        <dbReference type="Pfam" id="PF00291"/>
    </source>
</evidence>
<feature type="domain" description="Tryptophan synthase beta chain-like PALP" evidence="3">
    <location>
        <begin position="37"/>
        <end position="321"/>
    </location>
</feature>
<gene>
    <name evidence="4" type="ORF">GCM10009533_44010</name>
</gene>
<protein>
    <submittedName>
        <fullName evidence="4">Cysteine synthase family protein</fullName>
    </submittedName>
</protein>
<evidence type="ECO:0000313" key="4">
    <source>
        <dbReference type="EMBL" id="GAA0540110.1"/>
    </source>
</evidence>
<dbReference type="SUPFAM" id="SSF53686">
    <property type="entry name" value="Tryptophan synthase beta subunit-like PLP-dependent enzymes"/>
    <property type="match status" value="1"/>
</dbReference>
<dbReference type="Pfam" id="PF00291">
    <property type="entry name" value="PALP"/>
    <property type="match status" value="1"/>
</dbReference>
<dbReference type="InterPro" id="IPR050214">
    <property type="entry name" value="Cys_Synth/Cystath_Beta-Synth"/>
</dbReference>
<evidence type="ECO:0000256" key="1">
    <source>
        <dbReference type="ARBA" id="ARBA00001933"/>
    </source>
</evidence>
<comment type="cofactor">
    <cofactor evidence="1">
        <name>pyridoxal 5'-phosphate</name>
        <dbReference type="ChEBI" id="CHEBI:597326"/>
    </cofactor>
</comment>
<proteinExistence type="predicted"/>